<dbReference type="InterPro" id="IPR050109">
    <property type="entry name" value="HTH-type_TetR-like_transc_reg"/>
</dbReference>
<evidence type="ECO:0000259" key="5">
    <source>
        <dbReference type="PROSITE" id="PS50977"/>
    </source>
</evidence>
<dbReference type="Proteomes" id="UP000193866">
    <property type="component" value="Unassembled WGS sequence"/>
</dbReference>
<evidence type="ECO:0000256" key="4">
    <source>
        <dbReference type="PROSITE-ProRule" id="PRU00335"/>
    </source>
</evidence>
<keyword evidence="3" id="KW-0804">Transcription</keyword>
<keyword evidence="1" id="KW-0805">Transcription regulation</keyword>
<dbReference type="InterPro" id="IPR036271">
    <property type="entry name" value="Tet_transcr_reg_TetR-rel_C_sf"/>
</dbReference>
<feature type="DNA-binding region" description="H-T-H motif" evidence="4">
    <location>
        <begin position="27"/>
        <end position="46"/>
    </location>
</feature>
<dbReference type="Pfam" id="PF00440">
    <property type="entry name" value="TetR_N"/>
    <property type="match status" value="1"/>
</dbReference>
<evidence type="ECO:0000256" key="1">
    <source>
        <dbReference type="ARBA" id="ARBA00023015"/>
    </source>
</evidence>
<protein>
    <recommendedName>
        <fullName evidence="5">HTH tetR-type domain-containing protein</fullName>
    </recommendedName>
</protein>
<proteinExistence type="predicted"/>
<dbReference type="SUPFAM" id="SSF48498">
    <property type="entry name" value="Tetracyclin repressor-like, C-terminal domain"/>
    <property type="match status" value="1"/>
</dbReference>
<evidence type="ECO:0000256" key="2">
    <source>
        <dbReference type="ARBA" id="ARBA00023125"/>
    </source>
</evidence>
<dbReference type="InterPro" id="IPR001647">
    <property type="entry name" value="HTH_TetR"/>
</dbReference>
<dbReference type="InterPro" id="IPR009057">
    <property type="entry name" value="Homeodomain-like_sf"/>
</dbReference>
<organism evidence="6 7">
    <name type="scientific">Mycolicibacter longobardus</name>
    <dbReference type="NCBI Taxonomy" id="1108812"/>
    <lineage>
        <taxon>Bacteria</taxon>
        <taxon>Bacillati</taxon>
        <taxon>Actinomycetota</taxon>
        <taxon>Actinomycetes</taxon>
        <taxon>Mycobacteriales</taxon>
        <taxon>Mycobacteriaceae</taxon>
        <taxon>Mycolicibacter</taxon>
    </lineage>
</organism>
<dbReference type="Gene3D" id="1.10.357.10">
    <property type="entry name" value="Tetracycline Repressor, domain 2"/>
    <property type="match status" value="1"/>
</dbReference>
<dbReference type="Pfam" id="PF17918">
    <property type="entry name" value="TetR_C_15"/>
    <property type="match status" value="1"/>
</dbReference>
<dbReference type="PANTHER" id="PTHR30055:SF234">
    <property type="entry name" value="HTH-TYPE TRANSCRIPTIONAL REGULATOR BETI"/>
    <property type="match status" value="1"/>
</dbReference>
<reference evidence="6 7" key="1">
    <citation type="submission" date="2016-01" db="EMBL/GenBank/DDBJ databases">
        <title>The new phylogeny of the genus Mycobacterium.</title>
        <authorList>
            <person name="Tarcisio F."/>
            <person name="Conor M."/>
            <person name="Antonella G."/>
            <person name="Elisabetta G."/>
            <person name="Giulia F.S."/>
            <person name="Sara T."/>
            <person name="Anna F."/>
            <person name="Clotilde B."/>
            <person name="Roberto B."/>
            <person name="Veronica D.S."/>
            <person name="Fabio R."/>
            <person name="Monica P."/>
            <person name="Olivier J."/>
            <person name="Enrico T."/>
            <person name="Nicola S."/>
        </authorList>
    </citation>
    <scope>NUCLEOTIDE SEQUENCE [LARGE SCALE GENOMIC DNA]</scope>
    <source>
        <strain evidence="6 7">DSM 45394</strain>
    </source>
</reference>
<keyword evidence="7" id="KW-1185">Reference proteome</keyword>
<sequence length="194" mass="21339">MPGPQRRDQILDACRAVVDNEGFHAVNVDRIAKLCGITRPVIYQQFGGLTGMLVALVDRETFRAGRGFFEGTGGLRVDPTIRARDVVAGVLAAVDADPATWRMFLMPSEGGPPELYERLAQSRSNVRTYLAEALMARAHAVPDTDLTVRMIHAACDEIVRLRLTAPDIYTIDRLLAQVDWLVSRLAGEMPAPQP</sequence>
<comment type="caution">
    <text evidence="6">The sequence shown here is derived from an EMBL/GenBank/DDBJ whole genome shotgun (WGS) entry which is preliminary data.</text>
</comment>
<dbReference type="InterPro" id="IPR041669">
    <property type="entry name" value="TetR_C_15"/>
</dbReference>
<dbReference type="EMBL" id="LQPG01000022">
    <property type="protein sequence ID" value="ORW10559.1"/>
    <property type="molecule type" value="Genomic_DNA"/>
</dbReference>
<dbReference type="GO" id="GO:0003700">
    <property type="term" value="F:DNA-binding transcription factor activity"/>
    <property type="evidence" value="ECO:0007669"/>
    <property type="project" value="TreeGrafter"/>
</dbReference>
<accession>A0A1X1YHH4</accession>
<dbReference type="AlphaFoldDB" id="A0A1X1YHH4"/>
<gene>
    <name evidence="6" type="ORF">AWC16_14460</name>
</gene>
<dbReference type="PROSITE" id="PS50977">
    <property type="entry name" value="HTH_TETR_2"/>
    <property type="match status" value="1"/>
</dbReference>
<evidence type="ECO:0000256" key="3">
    <source>
        <dbReference type="ARBA" id="ARBA00023163"/>
    </source>
</evidence>
<name>A0A1X1YHH4_9MYCO</name>
<evidence type="ECO:0000313" key="7">
    <source>
        <dbReference type="Proteomes" id="UP000193866"/>
    </source>
</evidence>
<dbReference type="STRING" id="1108812.AWC16_14460"/>
<feature type="domain" description="HTH tetR-type" evidence="5">
    <location>
        <begin position="4"/>
        <end position="64"/>
    </location>
</feature>
<dbReference type="OrthoDB" id="4550691at2"/>
<dbReference type="GO" id="GO:0000976">
    <property type="term" value="F:transcription cis-regulatory region binding"/>
    <property type="evidence" value="ECO:0007669"/>
    <property type="project" value="TreeGrafter"/>
</dbReference>
<evidence type="ECO:0000313" key="6">
    <source>
        <dbReference type="EMBL" id="ORW10559.1"/>
    </source>
</evidence>
<dbReference type="PANTHER" id="PTHR30055">
    <property type="entry name" value="HTH-TYPE TRANSCRIPTIONAL REGULATOR RUTR"/>
    <property type="match status" value="1"/>
</dbReference>
<dbReference type="SUPFAM" id="SSF46689">
    <property type="entry name" value="Homeodomain-like"/>
    <property type="match status" value="1"/>
</dbReference>
<keyword evidence="2 4" id="KW-0238">DNA-binding</keyword>